<name>A0A9W6TDR5_9STRA</name>
<dbReference type="PANTHER" id="PTHR24171">
    <property type="entry name" value="ANKYRIN REPEAT DOMAIN-CONTAINING PROTEIN 39-RELATED"/>
    <property type="match status" value="1"/>
</dbReference>
<dbReference type="Pfam" id="PF13637">
    <property type="entry name" value="Ank_4"/>
    <property type="match status" value="1"/>
</dbReference>
<keyword evidence="5" id="KW-1185">Reference proteome</keyword>
<sequence length="393" mass="43129">MTSKENEEREPLLTSVNVVCRENPRLFAEEQVLRRIETFLDYSPQYPFLGGVVASGPGALVDQKDEEGFPAVGLAAVNGHFEAVQWLIEQIALVDLTDRVGDTALHNAAAIGHFEMTKYLVDHGAYVDVKNDADKTALHYAAGAEKENVALVQFLVDRGLQVTATDQWGPCFQKDRPPTADLYRAFFEVAKGDNLNLLEYLVEYGADVHFSNFQGRNALHQASADSVVEYLLRHGVNFNQADKFGVTPLMEACRHGHRNVLQRILEAGGSIGDTNIAGQTALHLAAQGGHKEVGVMLLEHGANIHSCDKRGWTPLYNAAASGHVDLIDVLIANGARIDMETTACQTAESIAMERGHADVVCKLEENDATTSTTKPDQLNDTALLQFKKNRYKF</sequence>
<dbReference type="PROSITE" id="PS50088">
    <property type="entry name" value="ANK_REPEAT"/>
    <property type="match status" value="5"/>
</dbReference>
<organism evidence="4 5">
    <name type="scientific">Phytophthora lilii</name>
    <dbReference type="NCBI Taxonomy" id="2077276"/>
    <lineage>
        <taxon>Eukaryota</taxon>
        <taxon>Sar</taxon>
        <taxon>Stramenopiles</taxon>
        <taxon>Oomycota</taxon>
        <taxon>Peronosporomycetes</taxon>
        <taxon>Peronosporales</taxon>
        <taxon>Peronosporaceae</taxon>
        <taxon>Phytophthora</taxon>
    </lineage>
</organism>
<dbReference type="InterPro" id="IPR036770">
    <property type="entry name" value="Ankyrin_rpt-contain_sf"/>
</dbReference>
<dbReference type="Gene3D" id="1.25.40.20">
    <property type="entry name" value="Ankyrin repeat-containing domain"/>
    <property type="match status" value="3"/>
</dbReference>
<dbReference type="InterPro" id="IPR002110">
    <property type="entry name" value="Ankyrin_rpt"/>
</dbReference>
<dbReference type="SMART" id="SM00248">
    <property type="entry name" value="ANK"/>
    <property type="match status" value="9"/>
</dbReference>
<keyword evidence="1" id="KW-0677">Repeat</keyword>
<dbReference type="OrthoDB" id="129354at2759"/>
<dbReference type="Pfam" id="PF12796">
    <property type="entry name" value="Ank_2"/>
    <property type="match status" value="2"/>
</dbReference>
<feature type="repeat" description="ANK" evidence="3">
    <location>
        <begin position="244"/>
        <end position="276"/>
    </location>
</feature>
<evidence type="ECO:0000256" key="3">
    <source>
        <dbReference type="PROSITE-ProRule" id="PRU00023"/>
    </source>
</evidence>
<dbReference type="Proteomes" id="UP001165083">
    <property type="component" value="Unassembled WGS sequence"/>
</dbReference>
<evidence type="ECO:0000256" key="1">
    <source>
        <dbReference type="ARBA" id="ARBA00022737"/>
    </source>
</evidence>
<dbReference type="AlphaFoldDB" id="A0A9W6TDR5"/>
<feature type="repeat" description="ANK" evidence="3">
    <location>
        <begin position="310"/>
        <end position="342"/>
    </location>
</feature>
<proteinExistence type="predicted"/>
<evidence type="ECO:0000313" key="4">
    <source>
        <dbReference type="EMBL" id="GMF10512.1"/>
    </source>
</evidence>
<feature type="repeat" description="ANK" evidence="3">
    <location>
        <begin position="277"/>
        <end position="309"/>
    </location>
</feature>
<feature type="repeat" description="ANK" evidence="3">
    <location>
        <begin position="133"/>
        <end position="167"/>
    </location>
</feature>
<dbReference type="SUPFAM" id="SSF48403">
    <property type="entry name" value="Ankyrin repeat"/>
    <property type="match status" value="1"/>
</dbReference>
<evidence type="ECO:0000256" key="2">
    <source>
        <dbReference type="ARBA" id="ARBA00023043"/>
    </source>
</evidence>
<evidence type="ECO:0000313" key="5">
    <source>
        <dbReference type="Proteomes" id="UP001165083"/>
    </source>
</evidence>
<keyword evidence="2 3" id="KW-0040">ANK repeat</keyword>
<accession>A0A9W6TDR5</accession>
<dbReference type="PRINTS" id="PR01415">
    <property type="entry name" value="ANKYRIN"/>
</dbReference>
<feature type="repeat" description="ANK" evidence="3">
    <location>
        <begin position="100"/>
        <end position="132"/>
    </location>
</feature>
<reference evidence="4" key="1">
    <citation type="submission" date="2023-04" db="EMBL/GenBank/DDBJ databases">
        <title>Phytophthora lilii NBRC 32176.</title>
        <authorList>
            <person name="Ichikawa N."/>
            <person name="Sato H."/>
            <person name="Tonouchi N."/>
        </authorList>
    </citation>
    <scope>NUCLEOTIDE SEQUENCE</scope>
    <source>
        <strain evidence="4">NBRC 32176</strain>
    </source>
</reference>
<protein>
    <submittedName>
        <fullName evidence="4">Unnamed protein product</fullName>
    </submittedName>
</protein>
<dbReference type="EMBL" id="BSXW01000044">
    <property type="protein sequence ID" value="GMF10512.1"/>
    <property type="molecule type" value="Genomic_DNA"/>
</dbReference>
<dbReference type="PROSITE" id="PS50297">
    <property type="entry name" value="ANK_REP_REGION"/>
    <property type="match status" value="5"/>
</dbReference>
<gene>
    <name evidence="4" type="ORF">Plil01_000131100</name>
</gene>
<comment type="caution">
    <text evidence="4">The sequence shown here is derived from an EMBL/GenBank/DDBJ whole genome shotgun (WGS) entry which is preliminary data.</text>
</comment>